<evidence type="ECO:0000256" key="1">
    <source>
        <dbReference type="SAM" id="SignalP"/>
    </source>
</evidence>
<evidence type="ECO:0000313" key="3">
    <source>
        <dbReference type="Proteomes" id="UP000215335"/>
    </source>
</evidence>
<proteinExistence type="predicted"/>
<accession>A0A232EGW8</accession>
<dbReference type="EMBL" id="NNAY01004647">
    <property type="protein sequence ID" value="OXU17610.1"/>
    <property type="molecule type" value="Genomic_DNA"/>
</dbReference>
<reference evidence="2 3" key="1">
    <citation type="journal article" date="2017" name="Curr. Biol.">
        <title>The Evolution of Venom by Co-option of Single-Copy Genes.</title>
        <authorList>
            <person name="Martinson E.O."/>
            <person name="Mrinalini"/>
            <person name="Kelkar Y.D."/>
            <person name="Chang C.H."/>
            <person name="Werren J.H."/>
        </authorList>
    </citation>
    <scope>NUCLEOTIDE SEQUENCE [LARGE SCALE GENOMIC DNA]</scope>
    <source>
        <strain evidence="2 3">Alberta</strain>
        <tissue evidence="2">Whole body</tissue>
    </source>
</reference>
<dbReference type="Proteomes" id="UP000215335">
    <property type="component" value="Unassembled WGS sequence"/>
</dbReference>
<organism evidence="2 3">
    <name type="scientific">Trichomalopsis sarcophagae</name>
    <dbReference type="NCBI Taxonomy" id="543379"/>
    <lineage>
        <taxon>Eukaryota</taxon>
        <taxon>Metazoa</taxon>
        <taxon>Ecdysozoa</taxon>
        <taxon>Arthropoda</taxon>
        <taxon>Hexapoda</taxon>
        <taxon>Insecta</taxon>
        <taxon>Pterygota</taxon>
        <taxon>Neoptera</taxon>
        <taxon>Endopterygota</taxon>
        <taxon>Hymenoptera</taxon>
        <taxon>Apocrita</taxon>
        <taxon>Proctotrupomorpha</taxon>
        <taxon>Chalcidoidea</taxon>
        <taxon>Pteromalidae</taxon>
        <taxon>Pteromalinae</taxon>
        <taxon>Trichomalopsis</taxon>
    </lineage>
</organism>
<feature type="signal peptide" evidence="1">
    <location>
        <begin position="1"/>
        <end position="26"/>
    </location>
</feature>
<protein>
    <recommendedName>
        <fullName evidence="4">Secreted protein</fullName>
    </recommendedName>
</protein>
<gene>
    <name evidence="2" type="ORF">TSAR_002400</name>
</gene>
<feature type="chain" id="PRO_5012556705" description="Secreted protein" evidence="1">
    <location>
        <begin position="27"/>
        <end position="69"/>
    </location>
</feature>
<keyword evidence="1" id="KW-0732">Signal</keyword>
<sequence length="69" mass="8011">MSSARLNWVTLYIYILILTEKHLLRTVTNDTRRHDGTHTNSLCRNSKKCLAFHVCIDANGRQFEHILNG</sequence>
<comment type="caution">
    <text evidence="2">The sequence shown here is derived from an EMBL/GenBank/DDBJ whole genome shotgun (WGS) entry which is preliminary data.</text>
</comment>
<keyword evidence="3" id="KW-1185">Reference proteome</keyword>
<evidence type="ECO:0008006" key="4">
    <source>
        <dbReference type="Google" id="ProtNLM"/>
    </source>
</evidence>
<dbReference type="AlphaFoldDB" id="A0A232EGW8"/>
<evidence type="ECO:0000313" key="2">
    <source>
        <dbReference type="EMBL" id="OXU17610.1"/>
    </source>
</evidence>
<name>A0A232EGW8_9HYME</name>